<evidence type="ECO:0000256" key="1">
    <source>
        <dbReference type="SAM" id="Phobius"/>
    </source>
</evidence>
<keyword evidence="1" id="KW-1133">Transmembrane helix</keyword>
<gene>
    <name evidence="2" type="ORF">RK55_001335</name>
</gene>
<reference evidence="3" key="1">
    <citation type="submission" date="2017-12" db="EMBL/GenBank/DDBJ databases">
        <title>FDA dAtabase for Regulatory Grade micrObial Sequences (FDA-ARGOS): Supporting development and validation of Infectious Disease Dx tests.</title>
        <authorList>
            <person name="Sichtig H."/>
            <person name="Tallon L."/>
            <person name="Sadzewicz L."/>
            <person name="Sengamalay N."/>
            <person name="Nagaraj S."/>
            <person name="Vavikolanu K."/>
            <person name="Aluvathingal J."/>
            <person name="Nadendla S."/>
            <person name="Pirone D.C."/>
            <person name="Hoffman M."/>
            <person name="Muruvanda T."/>
            <person name="Allard M."/>
            <person name="Evans P."/>
        </authorList>
    </citation>
    <scope>NUCLEOTIDE SEQUENCE [LARGE SCALE GENOMIC DNA]</scope>
    <source>
        <strain evidence="3">FDAARGOS_55</strain>
    </source>
</reference>
<name>A0A2K0J9M2_SALHO</name>
<dbReference type="Proteomes" id="UP000236163">
    <property type="component" value="Unassembled WGS sequence"/>
</dbReference>
<proteinExistence type="predicted"/>
<accession>A0A2K0J9M2</accession>
<feature type="transmembrane region" description="Helical" evidence="1">
    <location>
        <begin position="19"/>
        <end position="37"/>
    </location>
</feature>
<dbReference type="AlphaFoldDB" id="A0A2K0J9M2"/>
<keyword evidence="1" id="KW-0472">Membrane</keyword>
<feature type="transmembrane region" description="Helical" evidence="1">
    <location>
        <begin position="43"/>
        <end position="67"/>
    </location>
</feature>
<protein>
    <submittedName>
        <fullName evidence="2">Uncharacterized protein</fullName>
    </submittedName>
</protein>
<keyword evidence="1" id="KW-0812">Transmembrane</keyword>
<organism evidence="2 3">
    <name type="scientific">Salmonella enterica subsp. houtenae serovar 50:g,z51:-</name>
    <dbReference type="NCBI Taxonomy" id="1173947"/>
    <lineage>
        <taxon>Bacteria</taxon>
        <taxon>Pseudomonadati</taxon>
        <taxon>Pseudomonadota</taxon>
        <taxon>Gammaproteobacteria</taxon>
        <taxon>Enterobacterales</taxon>
        <taxon>Enterobacteriaceae</taxon>
        <taxon>Salmonella</taxon>
    </lineage>
</organism>
<comment type="caution">
    <text evidence="2">The sequence shown here is derived from an EMBL/GenBank/DDBJ whole genome shotgun (WGS) entry which is preliminary data.</text>
</comment>
<sequence>MEYVIIPVVFFSAFMKVKYSLLFIGVVIFYMFYEWYGTNPLRVVLMFFSCSVGYVMVIICSVIMKYLGKNNTAKSNKDF</sequence>
<evidence type="ECO:0000313" key="3">
    <source>
        <dbReference type="Proteomes" id="UP000236163"/>
    </source>
</evidence>
<dbReference type="EMBL" id="JWSP02000004">
    <property type="protein sequence ID" value="PNO31981.1"/>
    <property type="molecule type" value="Genomic_DNA"/>
</dbReference>
<evidence type="ECO:0000313" key="2">
    <source>
        <dbReference type="EMBL" id="PNO31981.1"/>
    </source>
</evidence>